<protein>
    <submittedName>
        <fullName evidence="1">Uncharacterized protein</fullName>
    </submittedName>
</protein>
<accession>A0A0E0LJR5</accession>
<evidence type="ECO:0000313" key="2">
    <source>
        <dbReference type="Proteomes" id="UP000026962"/>
    </source>
</evidence>
<reference evidence="1" key="2">
    <citation type="submission" date="2018-05" db="EMBL/GenBank/DDBJ databases">
        <title>OpunRS2 (Oryza punctata Reference Sequence Version 2).</title>
        <authorList>
            <person name="Zhang J."/>
            <person name="Kudrna D."/>
            <person name="Lee S."/>
            <person name="Talag J."/>
            <person name="Welchert J."/>
            <person name="Wing R.A."/>
        </authorList>
    </citation>
    <scope>NUCLEOTIDE SEQUENCE [LARGE SCALE GENOMIC DNA]</scope>
</reference>
<sequence>MANGEEGRRGLRPTGEEHVGGSLLLLPPFPRELTEVKCGLELEVIVQLPIHGLGGATADAQLLSACRRSIPMPWRRRIALVAPLAPNLESCRS</sequence>
<dbReference type="HOGENOM" id="CLU_2403470_0_0_1"/>
<dbReference type="Gramene" id="OPUNC07G10590.1">
    <property type="protein sequence ID" value="OPUNC07G10590.1"/>
    <property type="gene ID" value="OPUNC07G10590"/>
</dbReference>
<keyword evidence="2" id="KW-1185">Reference proteome</keyword>
<proteinExistence type="predicted"/>
<dbReference type="Proteomes" id="UP000026962">
    <property type="component" value="Chromosome 7"/>
</dbReference>
<evidence type="ECO:0000313" key="1">
    <source>
        <dbReference type="EnsemblPlants" id="OPUNC07G10590.1"/>
    </source>
</evidence>
<reference evidence="1" key="1">
    <citation type="submission" date="2015-04" db="UniProtKB">
        <authorList>
            <consortium name="EnsemblPlants"/>
        </authorList>
    </citation>
    <scope>IDENTIFICATION</scope>
</reference>
<name>A0A0E0LJR5_ORYPU</name>
<dbReference type="AlphaFoldDB" id="A0A0E0LJR5"/>
<dbReference type="EnsemblPlants" id="OPUNC07G10590.1">
    <property type="protein sequence ID" value="OPUNC07G10590.1"/>
    <property type="gene ID" value="OPUNC07G10590"/>
</dbReference>
<organism evidence="1">
    <name type="scientific">Oryza punctata</name>
    <name type="common">Red rice</name>
    <dbReference type="NCBI Taxonomy" id="4537"/>
    <lineage>
        <taxon>Eukaryota</taxon>
        <taxon>Viridiplantae</taxon>
        <taxon>Streptophyta</taxon>
        <taxon>Embryophyta</taxon>
        <taxon>Tracheophyta</taxon>
        <taxon>Spermatophyta</taxon>
        <taxon>Magnoliopsida</taxon>
        <taxon>Liliopsida</taxon>
        <taxon>Poales</taxon>
        <taxon>Poaceae</taxon>
        <taxon>BOP clade</taxon>
        <taxon>Oryzoideae</taxon>
        <taxon>Oryzeae</taxon>
        <taxon>Oryzinae</taxon>
        <taxon>Oryza</taxon>
    </lineage>
</organism>